<name>A0ABT2G054_9CORY</name>
<evidence type="ECO:0000313" key="1">
    <source>
        <dbReference type="EMBL" id="MCS5480654.1"/>
    </source>
</evidence>
<gene>
    <name evidence="1" type="ORF">NYP18_13465</name>
</gene>
<dbReference type="RefSeq" id="WP_259428712.1">
    <property type="nucleotide sequence ID" value="NZ_JANWTC010000015.1"/>
</dbReference>
<organism evidence="1 2">
    <name type="scientific">Corynebacterium lemuris</name>
    <dbReference type="NCBI Taxonomy" id="1859292"/>
    <lineage>
        <taxon>Bacteria</taxon>
        <taxon>Bacillati</taxon>
        <taxon>Actinomycetota</taxon>
        <taxon>Actinomycetes</taxon>
        <taxon>Mycobacteriales</taxon>
        <taxon>Corynebacteriaceae</taxon>
        <taxon>Corynebacterium</taxon>
    </lineage>
</organism>
<keyword evidence="2" id="KW-1185">Reference proteome</keyword>
<evidence type="ECO:0000313" key="2">
    <source>
        <dbReference type="Proteomes" id="UP001205965"/>
    </source>
</evidence>
<protein>
    <submittedName>
        <fullName evidence="1">Uncharacterized protein</fullName>
    </submittedName>
</protein>
<dbReference type="Proteomes" id="UP001205965">
    <property type="component" value="Unassembled WGS sequence"/>
</dbReference>
<reference evidence="1 2" key="1">
    <citation type="submission" date="2022-08" db="EMBL/GenBank/DDBJ databases">
        <title>YIM 101645 draft genome.</title>
        <authorList>
            <person name="Chen X."/>
        </authorList>
    </citation>
    <scope>NUCLEOTIDE SEQUENCE [LARGE SCALE GENOMIC DNA]</scope>
    <source>
        <strain evidence="1 2">YIM 101645</strain>
    </source>
</reference>
<proteinExistence type="predicted"/>
<dbReference type="EMBL" id="JANWTC010000015">
    <property type="protein sequence ID" value="MCS5480654.1"/>
    <property type="molecule type" value="Genomic_DNA"/>
</dbReference>
<comment type="caution">
    <text evidence="1">The sequence shown here is derived from an EMBL/GenBank/DDBJ whole genome shotgun (WGS) entry which is preliminary data.</text>
</comment>
<sequence length="55" mass="5703">MSAYSLDFPAPSTLEAQELRLTTSTGAGPGGPPVSPQFFAGFLNHPAQADRALLT</sequence>
<accession>A0ABT2G054</accession>